<dbReference type="EMBL" id="JBEXRX010000082">
    <property type="protein sequence ID" value="MEU0154839.1"/>
    <property type="molecule type" value="Genomic_DNA"/>
</dbReference>
<accession>A0ABV2VPV4</accession>
<evidence type="ECO:0000256" key="1">
    <source>
        <dbReference type="SAM" id="MobiDB-lite"/>
    </source>
</evidence>
<organism evidence="3 4">
    <name type="scientific">Micromonospora fulviviridis</name>
    <dbReference type="NCBI Taxonomy" id="47860"/>
    <lineage>
        <taxon>Bacteria</taxon>
        <taxon>Bacillati</taxon>
        <taxon>Actinomycetota</taxon>
        <taxon>Actinomycetes</taxon>
        <taxon>Micromonosporales</taxon>
        <taxon>Micromonosporaceae</taxon>
        <taxon>Micromonospora</taxon>
    </lineage>
</organism>
<evidence type="ECO:0000313" key="3">
    <source>
        <dbReference type="EMBL" id="MEU0154839.1"/>
    </source>
</evidence>
<keyword evidence="4" id="KW-1185">Reference proteome</keyword>
<evidence type="ECO:0000256" key="2">
    <source>
        <dbReference type="SAM" id="Phobius"/>
    </source>
</evidence>
<feature type="region of interest" description="Disordered" evidence="1">
    <location>
        <begin position="87"/>
        <end position="106"/>
    </location>
</feature>
<dbReference type="RefSeq" id="WP_355666498.1">
    <property type="nucleotide sequence ID" value="NZ_JBEXRX010000082.1"/>
</dbReference>
<protein>
    <submittedName>
        <fullName evidence="3">Uncharacterized protein</fullName>
    </submittedName>
</protein>
<name>A0ABV2VPV4_9ACTN</name>
<proteinExistence type="predicted"/>
<gene>
    <name evidence="3" type="ORF">ABZ071_23565</name>
</gene>
<evidence type="ECO:0000313" key="4">
    <source>
        <dbReference type="Proteomes" id="UP001550348"/>
    </source>
</evidence>
<keyword evidence="2" id="KW-0812">Transmembrane</keyword>
<reference evidence="3 4" key="1">
    <citation type="submission" date="2024-06" db="EMBL/GenBank/DDBJ databases">
        <title>The Natural Products Discovery Center: Release of the First 8490 Sequenced Strains for Exploring Actinobacteria Biosynthetic Diversity.</title>
        <authorList>
            <person name="Kalkreuter E."/>
            <person name="Kautsar S.A."/>
            <person name="Yang D."/>
            <person name="Bader C.D."/>
            <person name="Teijaro C.N."/>
            <person name="Fluegel L."/>
            <person name="Davis C.M."/>
            <person name="Simpson J.R."/>
            <person name="Lauterbach L."/>
            <person name="Steele A.D."/>
            <person name="Gui C."/>
            <person name="Meng S."/>
            <person name="Li G."/>
            <person name="Viehrig K."/>
            <person name="Ye F."/>
            <person name="Su P."/>
            <person name="Kiefer A.F."/>
            <person name="Nichols A."/>
            <person name="Cepeda A.J."/>
            <person name="Yan W."/>
            <person name="Fan B."/>
            <person name="Jiang Y."/>
            <person name="Adhikari A."/>
            <person name="Zheng C.-J."/>
            <person name="Schuster L."/>
            <person name="Cowan T.M."/>
            <person name="Smanski M.J."/>
            <person name="Chevrette M.G."/>
            <person name="De Carvalho L.P.S."/>
            <person name="Shen B."/>
        </authorList>
    </citation>
    <scope>NUCLEOTIDE SEQUENCE [LARGE SCALE GENOMIC DNA]</scope>
    <source>
        <strain evidence="3 4">NPDC006286</strain>
    </source>
</reference>
<dbReference type="Proteomes" id="UP001550348">
    <property type="component" value="Unassembled WGS sequence"/>
</dbReference>
<keyword evidence="2" id="KW-0472">Membrane</keyword>
<feature type="transmembrane region" description="Helical" evidence="2">
    <location>
        <begin position="59"/>
        <end position="81"/>
    </location>
</feature>
<comment type="caution">
    <text evidence="3">The sequence shown here is derived from an EMBL/GenBank/DDBJ whole genome shotgun (WGS) entry which is preliminary data.</text>
</comment>
<keyword evidence="2" id="KW-1133">Transmembrane helix</keyword>
<sequence length="313" mass="33522">MTTEDETTPPADPDRYDVATRGDAVRLPSWMTGEDAATPLTRKERIRLAWSRQRGKRHVAFVALLALALLGATATLGHLAVDRVRAGTAQPTGSPTPSPVPLSQAGEPRDLFAGSVAADFAVGAEAIMLPRATASGPFTAAEVAAALTQVRKALTAARLDLAMHVGDPEPFLALLAPAARRELAHDFDGNTFLHYATRIDSRGRAEEVRAQGTIRYRATTNEDGVPVLEITTGYVWVYAFDVPRTTPGQAGLAAIRDEIVWHVPRSDALPATQRGLWLVSARSSTSNVDCSRLAEGFLTVYPWMGGPGSFKPC</sequence>